<name>A0A8J3FSX5_9PSEU</name>
<evidence type="ECO:0000256" key="1">
    <source>
        <dbReference type="SAM" id="SignalP"/>
    </source>
</evidence>
<sequence length="285" mass="30264">MKLRKLVMAVAVAIGLAVAGPVAAASADSAPSVPPIQENPAPLGANDWNCKPSKEHPRPVILMHGFLAPAAGHFSAYSPYLKAQGYCVFTGTYGTIKDVPLVNLLGGLQPIEYSATQLRNFVDKVLGATGAKQVDIVGHSEGGIVPRYYIKNLGGADKVHNFVSWGPPNHGLTISGLYTLAEKLVPGLDTKLLPSICKVCSELTNGTGFIDQLNAGNEAPGNIHYTVIASIHDEFVTPYTTSFLKGSNVDNITLQDVSPQSFGEHIGMAFDTGVWKITDKALQRN</sequence>
<evidence type="ECO:0000313" key="3">
    <source>
        <dbReference type="Proteomes" id="UP000637578"/>
    </source>
</evidence>
<comment type="caution">
    <text evidence="2">The sequence shown here is derived from an EMBL/GenBank/DDBJ whole genome shotgun (WGS) entry which is preliminary data.</text>
</comment>
<feature type="signal peptide" evidence="1">
    <location>
        <begin position="1"/>
        <end position="24"/>
    </location>
</feature>
<dbReference type="GO" id="GO:0016042">
    <property type="term" value="P:lipid catabolic process"/>
    <property type="evidence" value="ECO:0007669"/>
    <property type="project" value="InterPro"/>
</dbReference>
<gene>
    <name evidence="2" type="ORF">GCM10012275_09270</name>
</gene>
<feature type="chain" id="PRO_5035275426" evidence="1">
    <location>
        <begin position="25"/>
        <end position="285"/>
    </location>
</feature>
<dbReference type="Proteomes" id="UP000637578">
    <property type="component" value="Unassembled WGS sequence"/>
</dbReference>
<dbReference type="PANTHER" id="PTHR32015">
    <property type="entry name" value="FASTING INDUCED LIPASE"/>
    <property type="match status" value="1"/>
</dbReference>
<dbReference type="AlphaFoldDB" id="A0A8J3FSX5"/>
<dbReference type="Gene3D" id="3.40.50.1820">
    <property type="entry name" value="alpha/beta hydrolase"/>
    <property type="match status" value="1"/>
</dbReference>
<proteinExistence type="predicted"/>
<dbReference type="RefSeq" id="WP_189054111.1">
    <property type="nucleotide sequence ID" value="NZ_BMMK01000002.1"/>
</dbReference>
<evidence type="ECO:0000313" key="2">
    <source>
        <dbReference type="EMBL" id="GGM40453.1"/>
    </source>
</evidence>
<dbReference type="EMBL" id="BMMK01000002">
    <property type="protein sequence ID" value="GGM40453.1"/>
    <property type="molecule type" value="Genomic_DNA"/>
</dbReference>
<dbReference type="InterPro" id="IPR029058">
    <property type="entry name" value="AB_hydrolase_fold"/>
</dbReference>
<organism evidence="2 3">
    <name type="scientific">Longimycelium tulufanense</name>
    <dbReference type="NCBI Taxonomy" id="907463"/>
    <lineage>
        <taxon>Bacteria</taxon>
        <taxon>Bacillati</taxon>
        <taxon>Actinomycetota</taxon>
        <taxon>Actinomycetes</taxon>
        <taxon>Pseudonocardiales</taxon>
        <taxon>Pseudonocardiaceae</taxon>
        <taxon>Longimycelium</taxon>
    </lineage>
</organism>
<dbReference type="PANTHER" id="PTHR32015:SF1">
    <property type="entry name" value="LIPASE"/>
    <property type="match status" value="1"/>
</dbReference>
<accession>A0A8J3FSX5</accession>
<dbReference type="SUPFAM" id="SSF53474">
    <property type="entry name" value="alpha/beta-Hydrolases"/>
    <property type="match status" value="1"/>
</dbReference>
<reference evidence="2" key="2">
    <citation type="submission" date="2020-09" db="EMBL/GenBank/DDBJ databases">
        <authorList>
            <person name="Sun Q."/>
            <person name="Zhou Y."/>
        </authorList>
    </citation>
    <scope>NUCLEOTIDE SEQUENCE</scope>
    <source>
        <strain evidence="2">CGMCC 4.5737</strain>
    </source>
</reference>
<reference evidence="2" key="1">
    <citation type="journal article" date="2014" name="Int. J. Syst. Evol. Microbiol.">
        <title>Complete genome sequence of Corynebacterium casei LMG S-19264T (=DSM 44701T), isolated from a smear-ripened cheese.</title>
        <authorList>
            <consortium name="US DOE Joint Genome Institute (JGI-PGF)"/>
            <person name="Walter F."/>
            <person name="Albersmeier A."/>
            <person name="Kalinowski J."/>
            <person name="Ruckert C."/>
        </authorList>
    </citation>
    <scope>NUCLEOTIDE SEQUENCE</scope>
    <source>
        <strain evidence="2">CGMCC 4.5737</strain>
    </source>
</reference>
<protein>
    <submittedName>
        <fullName evidence="2">Lipase</fullName>
    </submittedName>
</protein>
<dbReference type="Pfam" id="PF01674">
    <property type="entry name" value="Lipase_2"/>
    <property type="match status" value="1"/>
</dbReference>
<dbReference type="InterPro" id="IPR002918">
    <property type="entry name" value="Lipase_EstA/Esterase_EstB"/>
</dbReference>
<dbReference type="GO" id="GO:0016298">
    <property type="term" value="F:lipase activity"/>
    <property type="evidence" value="ECO:0007669"/>
    <property type="project" value="TreeGrafter"/>
</dbReference>
<keyword evidence="1" id="KW-0732">Signal</keyword>
<keyword evidence="3" id="KW-1185">Reference proteome</keyword>